<reference evidence="13 14" key="1">
    <citation type="submission" date="2019-09" db="EMBL/GenBank/DDBJ databases">
        <authorList>
            <person name="Brejova B."/>
        </authorList>
    </citation>
    <scope>NUCLEOTIDE SEQUENCE [LARGE SCALE GENOMIC DNA]</scope>
</reference>
<evidence type="ECO:0000256" key="4">
    <source>
        <dbReference type="ARBA" id="ARBA00022448"/>
    </source>
</evidence>
<dbReference type="Pfam" id="PF06419">
    <property type="entry name" value="COG6_N"/>
    <property type="match status" value="1"/>
</dbReference>
<evidence type="ECO:0000256" key="8">
    <source>
        <dbReference type="ARBA" id="ARBA00031348"/>
    </source>
</evidence>
<keyword evidence="4 10" id="KW-0813">Transport</keyword>
<dbReference type="SMART" id="SM01087">
    <property type="entry name" value="COG6"/>
    <property type="match status" value="1"/>
</dbReference>
<feature type="domain" description="Conserved oligomeric complex COG6 N-terminal" evidence="11">
    <location>
        <begin position="62"/>
        <end position="174"/>
    </location>
</feature>
<dbReference type="AlphaFoldDB" id="A0A5E8AY83"/>
<evidence type="ECO:0000256" key="9">
    <source>
        <dbReference type="ARBA" id="ARBA00043873"/>
    </source>
</evidence>
<dbReference type="Proteomes" id="UP000398389">
    <property type="component" value="Unassembled WGS sequence"/>
</dbReference>
<dbReference type="InterPro" id="IPR048368">
    <property type="entry name" value="COG6_N"/>
</dbReference>
<protein>
    <recommendedName>
        <fullName evidence="3 10">Conserved oligomeric Golgi complex subunit 6</fullName>
        <shortName evidence="10">COG complex subunit 6</shortName>
    </recommendedName>
    <alternativeName>
        <fullName evidence="8 10">Component of oligomeric Golgi complex 6</fullName>
    </alternativeName>
</protein>
<evidence type="ECO:0000256" key="1">
    <source>
        <dbReference type="ARBA" id="ARBA00004395"/>
    </source>
</evidence>
<comment type="subcellular location">
    <subcellularLocation>
        <location evidence="1 10">Golgi apparatus membrane</location>
        <topology evidence="1 10">Peripheral membrane protein</topology>
    </subcellularLocation>
</comment>
<evidence type="ECO:0000256" key="7">
    <source>
        <dbReference type="ARBA" id="ARBA00023136"/>
    </source>
</evidence>
<dbReference type="GeneID" id="43578866"/>
<evidence type="ECO:0000313" key="13">
    <source>
        <dbReference type="EMBL" id="VVT43559.1"/>
    </source>
</evidence>
<accession>A0A5E8AY83</accession>
<feature type="domain" description="Conserved Oligomeric Golgi complex subunit 6 C-terminal" evidence="12">
    <location>
        <begin position="208"/>
        <end position="749"/>
    </location>
</feature>
<keyword evidence="14" id="KW-1185">Reference proteome</keyword>
<dbReference type="GO" id="GO:0015031">
    <property type="term" value="P:protein transport"/>
    <property type="evidence" value="ECO:0007669"/>
    <property type="project" value="UniProtKB-KW"/>
</dbReference>
<dbReference type="InterPro" id="IPR048369">
    <property type="entry name" value="COG6_C"/>
</dbReference>
<keyword evidence="7 10" id="KW-0472">Membrane</keyword>
<evidence type="ECO:0000259" key="12">
    <source>
        <dbReference type="Pfam" id="PF20653"/>
    </source>
</evidence>
<dbReference type="EMBL" id="CABVLU010000001">
    <property type="protein sequence ID" value="VVT43559.1"/>
    <property type="molecule type" value="Genomic_DNA"/>
</dbReference>
<dbReference type="InterPro" id="IPR010490">
    <property type="entry name" value="COG6"/>
</dbReference>
<dbReference type="OrthoDB" id="272987at2759"/>
<proteinExistence type="inferred from homology"/>
<organism evidence="13 14">
    <name type="scientific">Magnusiomyces paraingens</name>
    <dbReference type="NCBI Taxonomy" id="2606893"/>
    <lineage>
        <taxon>Eukaryota</taxon>
        <taxon>Fungi</taxon>
        <taxon>Dikarya</taxon>
        <taxon>Ascomycota</taxon>
        <taxon>Saccharomycotina</taxon>
        <taxon>Dipodascomycetes</taxon>
        <taxon>Dipodascales</taxon>
        <taxon>Dipodascaceae</taxon>
        <taxon>Magnusiomyces</taxon>
    </lineage>
</organism>
<evidence type="ECO:0000313" key="14">
    <source>
        <dbReference type="Proteomes" id="UP000398389"/>
    </source>
</evidence>
<dbReference type="RefSeq" id="XP_031850657.1">
    <property type="nucleotide sequence ID" value="XM_031994766.1"/>
</dbReference>
<comment type="function">
    <text evidence="9">Acts as a component of the peripheral membrane COG complex that is involved in intra-Golgi protein trafficking. COG is located at the cis-Golgi, and regulates tethering of retrograde intra-Golgi vesicles and possibly a number of other membrane trafficking events.</text>
</comment>
<dbReference type="GO" id="GO:0017119">
    <property type="term" value="C:Golgi transport complex"/>
    <property type="evidence" value="ECO:0007669"/>
    <property type="project" value="UniProtKB-UniRule"/>
</dbReference>
<evidence type="ECO:0000256" key="10">
    <source>
        <dbReference type="RuleBase" id="RU365075"/>
    </source>
</evidence>
<dbReference type="PANTHER" id="PTHR21506:SF0">
    <property type="entry name" value="CONSERVED OLIGOMERIC GOLGI COMPLEX SUBUNIT 6"/>
    <property type="match status" value="1"/>
</dbReference>
<evidence type="ECO:0000256" key="3">
    <source>
        <dbReference type="ARBA" id="ARBA00020973"/>
    </source>
</evidence>
<dbReference type="PANTHER" id="PTHR21506">
    <property type="entry name" value="COMPONENT OF OLIGOMERIC GOLGI COMPLEX 6"/>
    <property type="match status" value="1"/>
</dbReference>
<dbReference type="Pfam" id="PF20653">
    <property type="entry name" value="COG6_C"/>
    <property type="match status" value="1"/>
</dbReference>
<dbReference type="GO" id="GO:0006891">
    <property type="term" value="P:intra-Golgi vesicle-mediated transport"/>
    <property type="evidence" value="ECO:0007669"/>
    <property type="project" value="UniProtKB-UniRule"/>
</dbReference>
<evidence type="ECO:0000256" key="6">
    <source>
        <dbReference type="ARBA" id="ARBA00023034"/>
    </source>
</evidence>
<comment type="subunit">
    <text evidence="10">Component of the conserved oligomeric Golgi complex.</text>
</comment>
<comment type="function">
    <text evidence="10">Acts as component of the peripheral membrane COG complex that is involved in intra-Golgi protein trafficking. COG is located at the cis-Golgi, and regulates tethering of retrograde intra-Golgi vesicles and possibly a number of other membrane trafficking events.</text>
</comment>
<keyword evidence="5 10" id="KW-0653">Protein transport</keyword>
<dbReference type="GO" id="GO:0000139">
    <property type="term" value="C:Golgi membrane"/>
    <property type="evidence" value="ECO:0007669"/>
    <property type="project" value="UniProtKB-SubCell"/>
</dbReference>
<sequence>MASLDASFISGTDDLTNTTASLSITPESTPLARPDNAFSQKIASILSTSYTDPSVRQAITSLDSRVRENTGYARRHLRYNTEAEIIAANGLALKDYSKLINKLETIGSTITQLTQSFNDMQTKTTVANSTTDVLLTEAKKLIDQRDSIKVKQVLLDAFKAKFVVSEPEIQILTQSSHPINDDFFSALQRVRKTHSDCQALLSTEDDEQMGLDIMQKMTQYLDKAYDRLFFTVQRDLKVAVSGSKYYGLYKDEMTMRKQLSQSLAVLSERPNLFQSALQSLAESRNKALSTKFVDALTTDTRVEKAIDFYAYDSLRYLGDMLAYVHAEIVNERETLTSLFEYSYQYHKQHEKLQDTDPDLEAIALEGLIDPEETVNQLLDKITSSMIKPLKTRVESVIASETRIPLVYKLIDKLRFYETMYNKAFFAKNNSDPMTATTSCNTPEIMRALEGLVQHGWRQFSKCLEEVIDDIKDRLLVGSPDLQSPEFLSEAMGSLKEVLQAYEASMVTGTGVIVISGDKTNGKEGQEEEENNIVDPGNIQKIIQDMTEPFLECCNRIASDLPDNESELFTINCLDAVKMVLQFYDTICLVKIKQLDGRIEEISDVLVERQHRKFLEESGLQPLMSKVHEYYELTTTRLKQQQEKNEEDSKQLISRIAELKVAMQDGPLSKEKLAELSFGLDNFLPSATMESLSFLFRLASPRLAQNITMRASQKFAADFSELERLVLDIYSVEDSKIYFPRTYKDVCVLLAIVDDTMSIRSVR</sequence>
<name>A0A5E8AY83_9ASCO</name>
<keyword evidence="6 10" id="KW-0333">Golgi apparatus</keyword>
<comment type="similarity">
    <text evidence="2 10">Belongs to the COG6 family.</text>
</comment>
<evidence type="ECO:0000259" key="11">
    <source>
        <dbReference type="Pfam" id="PF06419"/>
    </source>
</evidence>
<evidence type="ECO:0000256" key="2">
    <source>
        <dbReference type="ARBA" id="ARBA00011023"/>
    </source>
</evidence>
<gene>
    <name evidence="13" type="ORF">SAPINGB_P000041</name>
</gene>
<evidence type="ECO:0000256" key="5">
    <source>
        <dbReference type="ARBA" id="ARBA00022927"/>
    </source>
</evidence>